<feature type="domain" description="PepSY" evidence="2">
    <location>
        <begin position="67"/>
        <end position="105"/>
    </location>
</feature>
<feature type="domain" description="PepSY" evidence="2">
    <location>
        <begin position="301"/>
        <end position="361"/>
    </location>
</feature>
<keyword evidence="1" id="KW-0812">Transmembrane</keyword>
<accession>A0A9D1KK13</accession>
<evidence type="ECO:0000313" key="3">
    <source>
        <dbReference type="EMBL" id="HIT58611.1"/>
    </source>
</evidence>
<dbReference type="Pfam" id="PF03413">
    <property type="entry name" value="PepSY"/>
    <property type="match status" value="5"/>
</dbReference>
<keyword evidence="1" id="KW-1133">Transmembrane helix</keyword>
<feature type="domain" description="PepSY" evidence="2">
    <location>
        <begin position="380"/>
        <end position="441"/>
    </location>
</feature>
<dbReference type="InterPro" id="IPR025711">
    <property type="entry name" value="PepSY"/>
</dbReference>
<reference evidence="3" key="2">
    <citation type="journal article" date="2021" name="PeerJ">
        <title>Extensive microbial diversity within the chicken gut microbiome revealed by metagenomics and culture.</title>
        <authorList>
            <person name="Gilroy R."/>
            <person name="Ravi A."/>
            <person name="Getino M."/>
            <person name="Pursley I."/>
            <person name="Horton D.L."/>
            <person name="Alikhan N.F."/>
            <person name="Baker D."/>
            <person name="Gharbi K."/>
            <person name="Hall N."/>
            <person name="Watson M."/>
            <person name="Adriaenssens E.M."/>
            <person name="Foster-Nyarko E."/>
            <person name="Jarju S."/>
            <person name="Secka A."/>
            <person name="Antonio M."/>
            <person name="Oren A."/>
            <person name="Chaudhuri R.R."/>
            <person name="La Ragione R."/>
            <person name="Hildebrand F."/>
            <person name="Pallen M.J."/>
        </authorList>
    </citation>
    <scope>NUCLEOTIDE SEQUENCE</scope>
    <source>
        <strain evidence="3">CHK33-4379</strain>
    </source>
</reference>
<dbReference type="AlphaFoldDB" id="A0A9D1KK13"/>
<feature type="domain" description="PepSY" evidence="2">
    <location>
        <begin position="137"/>
        <end position="199"/>
    </location>
</feature>
<name>A0A9D1KK13_9FIRM</name>
<protein>
    <submittedName>
        <fullName evidence="3">PepSY domain-containing protein</fullName>
    </submittedName>
</protein>
<evidence type="ECO:0000259" key="2">
    <source>
        <dbReference type="Pfam" id="PF03413"/>
    </source>
</evidence>
<sequence>MTKLKNLFSTPIKAAVTVACMLVIVALVGTAVVFIGRAAAGADAIGSDKAQMFAFADAGVDPTSAERVHTEFDYENGEFVYDIEFVAGGKEYEYRIKANDGAIISRSSELVDSQQNTGAVTGNTDVQPQGSDDSNVITADEARAAALADAGLSESEVTFTKTQLDRDDGVQEYEVDFYTSDKEYDYEINAITGEIISRESETFKNNSSSQQTQTSGDVITAEEARAAALADAGLSESEVTFTKTQLDRDDGVQEYEVDFYTSDKEYDYEINAITGEIISRESETFKNNSSSQQTQTSGDVITADEARAAALADAGLSESEVTFTKTQLDRDDGVQVYEIEFYTSDRECEYEINATTGKVISRSSETYRTQSQNPGNASYIGVDKAKEIAAGHAGISLSGATFSKAKLERDDGYMVYEIEFYSGGIEYEYTIDAVTGDIIEYDSEHH</sequence>
<reference evidence="3" key="1">
    <citation type="submission" date="2020-10" db="EMBL/GenBank/DDBJ databases">
        <authorList>
            <person name="Gilroy R."/>
        </authorList>
    </citation>
    <scope>NUCLEOTIDE SEQUENCE</scope>
    <source>
        <strain evidence="3">CHK33-4379</strain>
    </source>
</reference>
<proteinExistence type="predicted"/>
<keyword evidence="1" id="KW-0472">Membrane</keyword>
<evidence type="ECO:0000256" key="1">
    <source>
        <dbReference type="SAM" id="Phobius"/>
    </source>
</evidence>
<dbReference type="Gene3D" id="3.10.450.40">
    <property type="match status" value="5"/>
</dbReference>
<organism evidence="3 4">
    <name type="scientific">Candidatus Faeciplasma pullistercoris</name>
    <dbReference type="NCBI Taxonomy" id="2840800"/>
    <lineage>
        <taxon>Bacteria</taxon>
        <taxon>Bacillati</taxon>
        <taxon>Bacillota</taxon>
        <taxon>Clostridia</taxon>
        <taxon>Eubacteriales</taxon>
        <taxon>Oscillospiraceae</taxon>
        <taxon>Oscillospiraceae incertae sedis</taxon>
        <taxon>Candidatus Faeciplasma</taxon>
    </lineage>
</organism>
<dbReference type="EMBL" id="DVLL01000012">
    <property type="protein sequence ID" value="HIT58611.1"/>
    <property type="molecule type" value="Genomic_DNA"/>
</dbReference>
<feature type="domain" description="PepSY" evidence="2">
    <location>
        <begin position="219"/>
        <end position="281"/>
    </location>
</feature>
<comment type="caution">
    <text evidence="3">The sequence shown here is derived from an EMBL/GenBank/DDBJ whole genome shotgun (WGS) entry which is preliminary data.</text>
</comment>
<gene>
    <name evidence="3" type="ORF">IAC39_02700</name>
</gene>
<feature type="transmembrane region" description="Helical" evidence="1">
    <location>
        <begin position="12"/>
        <end position="35"/>
    </location>
</feature>
<dbReference type="Proteomes" id="UP000824136">
    <property type="component" value="Unassembled WGS sequence"/>
</dbReference>
<evidence type="ECO:0000313" key="4">
    <source>
        <dbReference type="Proteomes" id="UP000824136"/>
    </source>
</evidence>